<dbReference type="EMBL" id="RRYP01001575">
    <property type="protein sequence ID" value="TNV85749.1"/>
    <property type="molecule type" value="Genomic_DNA"/>
</dbReference>
<keyword evidence="2" id="KW-1185">Reference proteome</keyword>
<organism evidence="1 2">
    <name type="scientific">Halteria grandinella</name>
    <dbReference type="NCBI Taxonomy" id="5974"/>
    <lineage>
        <taxon>Eukaryota</taxon>
        <taxon>Sar</taxon>
        <taxon>Alveolata</taxon>
        <taxon>Ciliophora</taxon>
        <taxon>Intramacronucleata</taxon>
        <taxon>Spirotrichea</taxon>
        <taxon>Stichotrichia</taxon>
        <taxon>Sporadotrichida</taxon>
        <taxon>Halteriidae</taxon>
        <taxon>Halteria</taxon>
    </lineage>
</organism>
<dbReference type="Proteomes" id="UP000785679">
    <property type="component" value="Unassembled WGS sequence"/>
</dbReference>
<evidence type="ECO:0000313" key="2">
    <source>
        <dbReference type="Proteomes" id="UP000785679"/>
    </source>
</evidence>
<sequence length="90" mass="10781">MHITIIHLYLFLPFQSRLLPQLLFQLSFPLTFAYQLHEPFFDLLWILKGCGFLVHTRLVRSAGFVRVSRVFLIKFYISMSLLRSWWQACC</sequence>
<dbReference type="AlphaFoldDB" id="A0A8J8P4M3"/>
<gene>
    <name evidence="1" type="ORF">FGO68_gene11950</name>
</gene>
<accession>A0A8J8P4M3</accession>
<evidence type="ECO:0000313" key="1">
    <source>
        <dbReference type="EMBL" id="TNV85749.1"/>
    </source>
</evidence>
<protein>
    <submittedName>
        <fullName evidence="1">Uncharacterized protein</fullName>
    </submittedName>
</protein>
<name>A0A8J8P4M3_HALGN</name>
<reference evidence="1" key="1">
    <citation type="submission" date="2019-06" db="EMBL/GenBank/DDBJ databases">
        <authorList>
            <person name="Zheng W."/>
        </authorList>
    </citation>
    <scope>NUCLEOTIDE SEQUENCE</scope>
    <source>
        <strain evidence="1">QDHG01</strain>
    </source>
</reference>
<comment type="caution">
    <text evidence="1">The sequence shown here is derived from an EMBL/GenBank/DDBJ whole genome shotgun (WGS) entry which is preliminary data.</text>
</comment>
<proteinExistence type="predicted"/>